<dbReference type="SUPFAM" id="SSF48403">
    <property type="entry name" value="Ankyrin repeat"/>
    <property type="match status" value="1"/>
</dbReference>
<dbReference type="Pfam" id="PF00023">
    <property type="entry name" value="Ank"/>
    <property type="match status" value="1"/>
</dbReference>
<gene>
    <name evidence="3" type="ORF">Ltuc_1252</name>
</gene>
<dbReference type="Gene3D" id="1.25.40.20">
    <property type="entry name" value="Ankyrin repeat-containing domain"/>
    <property type="match status" value="1"/>
</dbReference>
<feature type="repeat" description="ANK" evidence="1">
    <location>
        <begin position="677"/>
        <end position="709"/>
    </location>
</feature>
<dbReference type="RefSeq" id="WP_058520445.1">
    <property type="nucleotide sequence ID" value="NZ_CAAAIP010000001.1"/>
</dbReference>
<dbReference type="EMBL" id="LNZA01000001">
    <property type="protein sequence ID" value="KTD73405.1"/>
    <property type="molecule type" value="Genomic_DNA"/>
</dbReference>
<keyword evidence="2" id="KW-0175">Coiled coil</keyword>
<name>A0A0W0ZW88_9GAMM</name>
<reference evidence="3 4" key="1">
    <citation type="submission" date="2015-11" db="EMBL/GenBank/DDBJ databases">
        <title>Genomic analysis of 38 Legionella species identifies large and diverse effector repertoires.</title>
        <authorList>
            <person name="Burstein D."/>
            <person name="Amaro F."/>
            <person name="Zusman T."/>
            <person name="Lifshitz Z."/>
            <person name="Cohen O."/>
            <person name="Gilbert J.A."/>
            <person name="Pupko T."/>
            <person name="Shuman H.A."/>
            <person name="Segal G."/>
        </authorList>
    </citation>
    <scope>NUCLEOTIDE SEQUENCE [LARGE SCALE GENOMIC DNA]</scope>
    <source>
        <strain evidence="3 4">ATCC 49180</strain>
    </source>
</reference>
<evidence type="ECO:0000313" key="4">
    <source>
        <dbReference type="Proteomes" id="UP000054693"/>
    </source>
</evidence>
<dbReference type="AlphaFoldDB" id="A0A0W0ZW88"/>
<keyword evidence="4" id="KW-1185">Reference proteome</keyword>
<dbReference type="PROSITE" id="PS50088">
    <property type="entry name" value="ANK_REPEAT"/>
    <property type="match status" value="1"/>
</dbReference>
<dbReference type="SUPFAM" id="SSF51905">
    <property type="entry name" value="FAD/NAD(P)-binding domain"/>
    <property type="match status" value="1"/>
</dbReference>
<evidence type="ECO:0000256" key="1">
    <source>
        <dbReference type="PROSITE-ProRule" id="PRU00023"/>
    </source>
</evidence>
<evidence type="ECO:0000256" key="2">
    <source>
        <dbReference type="SAM" id="Coils"/>
    </source>
</evidence>
<dbReference type="InterPro" id="IPR036770">
    <property type="entry name" value="Ankyrin_rpt-contain_sf"/>
</dbReference>
<keyword evidence="1" id="KW-0040">ANK repeat</keyword>
<feature type="coiled-coil region" evidence="2">
    <location>
        <begin position="284"/>
        <end position="341"/>
    </location>
</feature>
<accession>A0A0W0ZW88</accession>
<dbReference type="SMART" id="SM00248">
    <property type="entry name" value="ANK"/>
    <property type="match status" value="1"/>
</dbReference>
<proteinExistence type="predicted"/>
<dbReference type="OrthoDB" id="5654384at2"/>
<evidence type="ECO:0000313" key="3">
    <source>
        <dbReference type="EMBL" id="KTD73405.1"/>
    </source>
</evidence>
<dbReference type="PROSITE" id="PS50297">
    <property type="entry name" value="ANK_REP_REGION"/>
    <property type="match status" value="1"/>
</dbReference>
<sequence>MRSDKIEYLGEENKPQPEYKVVIVGMGPSGLMAAYHALWDVQQHSPRSCNILMIEKRAEKDLALRPQYIVLDNDAKKNLLNMFVADLDDGDIKFLNNISIAPEMKISSIQRFIKRRIDDLTDTYTFLHIDYRYQTFPVVCQLESGTITLHDLHEDEYSDVTFEYLIAADGARAETLDLVNSNLNREQQVIRKTPKKLSFMNDTYHMGTFVRLSMNNGGSLRETLPEKEFLAAYKKRGHFNLFNTKKTDLLYFLRFDKNSLYKSNERYVNFGYIGEIGSNLYHTIKAIDDELKQIDDNLKMIDSEIEALFESISEIDKKLKSNDLDEESKKLQKDIKEAAKQHIALLTEQKIHLVVARKNLNDVKEATVIEKVKSDVATKLKIGEDEINITFTKSKSNPNKDKLKITTFKGDSQLCNKAHISLNEHHFVLIGDSFFTPLYPLGHGLNDSFRAAELVGICIEGLASLDGYDDLLKKQAKSRIDNMNSIRLGSSVLTTKLNNIFFANALEEGVQGYSYENQIKIDGSFFENEILFSDTSKDYEPRVKRYFADKLNKFNEIIQRAIDNPDLDLSYIYRELSDEIQKLNDICENNRMIVASAKDYILTGLDSTIVSLNNFNETLLRDRNIEEPEYYRNHARILKDLLSLKEFIRAESDEINEKYMDYISNLPDEDINKKVSDGKTPLYYAITLNNTKAVKLLLERGADINLYFDDKDFIKNIPLKNLELLRILIEAGHDPFAEQDYEDTVIIPINTILNNRYPDGLIYACNCFLLYFEYPTLNVSKECLNEFIDCIQVLKQDEELYRNYLEKIKPNLLVFFNSIVMNKTNHDIEDLEGKIIAFMKNEEHDLEDLHNLFIDEVSKRIEDVSSTMKM</sequence>
<dbReference type="InterPro" id="IPR036188">
    <property type="entry name" value="FAD/NAD-bd_sf"/>
</dbReference>
<dbReference type="InterPro" id="IPR002110">
    <property type="entry name" value="Ankyrin_rpt"/>
</dbReference>
<comment type="caution">
    <text evidence="3">The sequence shown here is derived from an EMBL/GenBank/DDBJ whole genome shotgun (WGS) entry which is preliminary data.</text>
</comment>
<organism evidence="3 4">
    <name type="scientific">Legionella tucsonensis</name>
    <dbReference type="NCBI Taxonomy" id="40335"/>
    <lineage>
        <taxon>Bacteria</taxon>
        <taxon>Pseudomonadati</taxon>
        <taxon>Pseudomonadota</taxon>
        <taxon>Gammaproteobacteria</taxon>
        <taxon>Legionellales</taxon>
        <taxon>Legionellaceae</taxon>
        <taxon>Legionella</taxon>
    </lineage>
</organism>
<dbReference type="Proteomes" id="UP000054693">
    <property type="component" value="Unassembled WGS sequence"/>
</dbReference>
<dbReference type="PATRIC" id="fig|40335.7.peg.1324"/>
<dbReference type="STRING" id="40335.Ltuc_1252"/>
<protein>
    <submittedName>
        <fullName evidence="3">Ankyrin repeat protein</fullName>
    </submittedName>
</protein>